<evidence type="ECO:0000313" key="1">
    <source>
        <dbReference type="EMBL" id="MCP3735657.1"/>
    </source>
</evidence>
<accession>A0A9X2KR44</accession>
<organism evidence="1 2">
    <name type="scientific">Sphingomonas liriopis</name>
    <dbReference type="NCBI Taxonomy" id="2949094"/>
    <lineage>
        <taxon>Bacteria</taxon>
        <taxon>Pseudomonadati</taxon>
        <taxon>Pseudomonadota</taxon>
        <taxon>Alphaproteobacteria</taxon>
        <taxon>Sphingomonadales</taxon>
        <taxon>Sphingomonadaceae</taxon>
        <taxon>Sphingomonas</taxon>
    </lineage>
</organism>
<sequence>MASDRLTITITGPQGCGKSLVAEWLADNLPRSLPRQLYQRTGKVLRDVVIIHGEGLDRQEIHL</sequence>
<keyword evidence="2" id="KW-1185">Reference proteome</keyword>
<dbReference type="Proteomes" id="UP001139486">
    <property type="component" value="Unassembled WGS sequence"/>
</dbReference>
<proteinExistence type="predicted"/>
<name>A0A9X2KR44_9SPHN</name>
<gene>
    <name evidence="1" type="ORF">M9979_12310</name>
</gene>
<protein>
    <submittedName>
        <fullName evidence="1">Uncharacterized protein</fullName>
    </submittedName>
</protein>
<dbReference type="InterPro" id="IPR027417">
    <property type="entry name" value="P-loop_NTPase"/>
</dbReference>
<dbReference type="AlphaFoldDB" id="A0A9X2KR44"/>
<dbReference type="Gene3D" id="3.40.50.300">
    <property type="entry name" value="P-loop containing nucleotide triphosphate hydrolases"/>
    <property type="match status" value="1"/>
</dbReference>
<reference evidence="1" key="1">
    <citation type="submission" date="2022-05" db="EMBL/GenBank/DDBJ databases">
        <title>Sphingomonas sp. strain RP10 Genome sequencing and assembly.</title>
        <authorList>
            <person name="Kim I."/>
        </authorList>
    </citation>
    <scope>NUCLEOTIDE SEQUENCE</scope>
    <source>
        <strain evidence="1">RP10</strain>
    </source>
</reference>
<dbReference type="SUPFAM" id="SSF52540">
    <property type="entry name" value="P-loop containing nucleoside triphosphate hydrolases"/>
    <property type="match status" value="1"/>
</dbReference>
<evidence type="ECO:0000313" key="2">
    <source>
        <dbReference type="Proteomes" id="UP001139486"/>
    </source>
</evidence>
<dbReference type="EMBL" id="JAMLDY010000014">
    <property type="protein sequence ID" value="MCP3735657.1"/>
    <property type="molecule type" value="Genomic_DNA"/>
</dbReference>
<comment type="caution">
    <text evidence="1">The sequence shown here is derived from an EMBL/GenBank/DDBJ whole genome shotgun (WGS) entry which is preliminary data.</text>
</comment>
<dbReference type="CDD" id="cd02019">
    <property type="entry name" value="NK"/>
    <property type="match status" value="1"/>
</dbReference>
<dbReference type="RefSeq" id="WP_254289657.1">
    <property type="nucleotide sequence ID" value="NZ_JAMLDY010000014.1"/>
</dbReference>